<evidence type="ECO:0000313" key="7">
    <source>
        <dbReference type="EMBL" id="MBT2187287.1"/>
    </source>
</evidence>
<dbReference type="Pfam" id="PF13977">
    <property type="entry name" value="TetR_C_6"/>
    <property type="match status" value="1"/>
</dbReference>
<keyword evidence="4" id="KW-0804">Transcription</keyword>
<keyword evidence="8" id="KW-1185">Reference proteome</keyword>
<evidence type="ECO:0000256" key="3">
    <source>
        <dbReference type="ARBA" id="ARBA00023125"/>
    </source>
</evidence>
<evidence type="ECO:0000259" key="6">
    <source>
        <dbReference type="PROSITE" id="PS50977"/>
    </source>
</evidence>
<feature type="domain" description="HTH tetR-type" evidence="6">
    <location>
        <begin position="20"/>
        <end position="80"/>
    </location>
</feature>
<comment type="caution">
    <text evidence="7">The sequence shown here is derived from an EMBL/GenBank/DDBJ whole genome shotgun (WGS) entry which is preliminary data.</text>
</comment>
<dbReference type="RefSeq" id="WP_214623109.1">
    <property type="nucleotide sequence ID" value="NZ_JAHGAW010000006.1"/>
</dbReference>
<evidence type="ECO:0000256" key="2">
    <source>
        <dbReference type="ARBA" id="ARBA00023015"/>
    </source>
</evidence>
<reference evidence="7" key="1">
    <citation type="submission" date="2021-05" db="EMBL/GenBank/DDBJ databases">
        <title>Genome of Sphingobium sp. strain.</title>
        <authorList>
            <person name="Fan R."/>
        </authorList>
    </citation>
    <scope>NUCLEOTIDE SEQUENCE</scope>
    <source>
        <strain evidence="7">H33</strain>
    </source>
</reference>
<protein>
    <submittedName>
        <fullName evidence="7">TetR family transcriptional regulator</fullName>
    </submittedName>
</protein>
<dbReference type="InterPro" id="IPR009057">
    <property type="entry name" value="Homeodomain-like_sf"/>
</dbReference>
<sequence>MAEALTELARPRPGIYSRGSETVDSILKAALSVLIDEGAAAFTIRRIAAACGMKVGNVSYHFPRKEMLVQVLLDEIVTNYDVKLEMQVRQPNLSAEERLRLVIKICLDDICGKRTTRLFTELWALANHNDFIADRVRAFYGKVHEVIGEYVSAINPRLSKEEVATVALFISASMEGTTPFLGYQKPWAGDMPAITAISTEWFVRLAKSLEPGEIALMTRRLT</sequence>
<evidence type="ECO:0000256" key="1">
    <source>
        <dbReference type="ARBA" id="ARBA00022491"/>
    </source>
</evidence>
<dbReference type="InterPro" id="IPR001647">
    <property type="entry name" value="HTH_TetR"/>
</dbReference>
<feature type="DNA-binding region" description="H-T-H motif" evidence="5">
    <location>
        <begin position="43"/>
        <end position="62"/>
    </location>
</feature>
<dbReference type="PRINTS" id="PR00455">
    <property type="entry name" value="HTHTETR"/>
</dbReference>
<dbReference type="SUPFAM" id="SSF48498">
    <property type="entry name" value="Tetracyclin repressor-like, C-terminal domain"/>
    <property type="match status" value="1"/>
</dbReference>
<dbReference type="Proteomes" id="UP001138757">
    <property type="component" value="Unassembled WGS sequence"/>
</dbReference>
<dbReference type="InterPro" id="IPR036271">
    <property type="entry name" value="Tet_transcr_reg_TetR-rel_C_sf"/>
</dbReference>
<evidence type="ECO:0000256" key="5">
    <source>
        <dbReference type="PROSITE-ProRule" id="PRU00335"/>
    </source>
</evidence>
<evidence type="ECO:0000256" key="4">
    <source>
        <dbReference type="ARBA" id="ARBA00023163"/>
    </source>
</evidence>
<evidence type="ECO:0000313" key="8">
    <source>
        <dbReference type="Proteomes" id="UP001138757"/>
    </source>
</evidence>
<dbReference type="SUPFAM" id="SSF46689">
    <property type="entry name" value="Homeodomain-like"/>
    <property type="match status" value="1"/>
</dbReference>
<dbReference type="PROSITE" id="PS50977">
    <property type="entry name" value="HTH_TETR_2"/>
    <property type="match status" value="1"/>
</dbReference>
<dbReference type="InterPro" id="IPR050109">
    <property type="entry name" value="HTH-type_TetR-like_transc_reg"/>
</dbReference>
<keyword evidence="3 5" id="KW-0238">DNA-binding</keyword>
<dbReference type="GO" id="GO:0000976">
    <property type="term" value="F:transcription cis-regulatory region binding"/>
    <property type="evidence" value="ECO:0007669"/>
    <property type="project" value="TreeGrafter"/>
</dbReference>
<keyword evidence="1" id="KW-0678">Repressor</keyword>
<keyword evidence="2" id="KW-0805">Transcription regulation</keyword>
<dbReference type="Pfam" id="PF00440">
    <property type="entry name" value="TetR_N"/>
    <property type="match status" value="1"/>
</dbReference>
<dbReference type="Gene3D" id="1.10.357.10">
    <property type="entry name" value="Tetracycline Repressor, domain 2"/>
    <property type="match status" value="1"/>
</dbReference>
<dbReference type="PANTHER" id="PTHR30055:SF234">
    <property type="entry name" value="HTH-TYPE TRANSCRIPTIONAL REGULATOR BETI"/>
    <property type="match status" value="1"/>
</dbReference>
<dbReference type="AlphaFoldDB" id="A0A9X1IRD3"/>
<name>A0A9X1IRD3_9SPHN</name>
<dbReference type="InterPro" id="IPR039538">
    <property type="entry name" value="BetI_C"/>
</dbReference>
<gene>
    <name evidence="7" type="ORF">KK488_10060</name>
</gene>
<dbReference type="GO" id="GO:0003700">
    <property type="term" value="F:DNA-binding transcription factor activity"/>
    <property type="evidence" value="ECO:0007669"/>
    <property type="project" value="TreeGrafter"/>
</dbReference>
<dbReference type="EMBL" id="JAHGAW010000006">
    <property type="protein sequence ID" value="MBT2187287.1"/>
    <property type="molecule type" value="Genomic_DNA"/>
</dbReference>
<accession>A0A9X1IRD3</accession>
<proteinExistence type="predicted"/>
<dbReference type="PANTHER" id="PTHR30055">
    <property type="entry name" value="HTH-TYPE TRANSCRIPTIONAL REGULATOR RUTR"/>
    <property type="match status" value="1"/>
</dbReference>
<organism evidence="7 8">
    <name type="scientific">Sphingobium nicotianae</name>
    <dbReference type="NCBI Taxonomy" id="2782607"/>
    <lineage>
        <taxon>Bacteria</taxon>
        <taxon>Pseudomonadati</taxon>
        <taxon>Pseudomonadota</taxon>
        <taxon>Alphaproteobacteria</taxon>
        <taxon>Sphingomonadales</taxon>
        <taxon>Sphingomonadaceae</taxon>
        <taxon>Sphingobium</taxon>
    </lineage>
</organism>